<dbReference type="InterPro" id="IPR005198">
    <property type="entry name" value="Glyco_hydro_76"/>
</dbReference>
<comment type="similarity">
    <text evidence="3 10">Belongs to the glycosyl hydrolase 76 family.</text>
</comment>
<dbReference type="STRING" id="1196081.A0A364L0U8"/>
<evidence type="ECO:0000256" key="3">
    <source>
        <dbReference type="ARBA" id="ARBA00009699"/>
    </source>
</evidence>
<dbReference type="RefSeq" id="XP_040733955.1">
    <property type="nucleotide sequence ID" value="XM_040877929.1"/>
</dbReference>
<keyword evidence="15" id="KW-1185">Reference proteome</keyword>
<evidence type="ECO:0000256" key="9">
    <source>
        <dbReference type="ARBA" id="ARBA00023295"/>
    </source>
</evidence>
<dbReference type="PIRSF" id="PIRSF016302">
    <property type="entry name" value="Man_a_manosd"/>
    <property type="match status" value="1"/>
</dbReference>
<dbReference type="Proteomes" id="UP000249363">
    <property type="component" value="Unassembled WGS sequence"/>
</dbReference>
<keyword evidence="6 10" id="KW-0378">Hydrolase</keyword>
<dbReference type="GO" id="GO:0009272">
    <property type="term" value="P:fungal-type cell wall biogenesis"/>
    <property type="evidence" value="ECO:0007669"/>
    <property type="project" value="TreeGrafter"/>
</dbReference>
<dbReference type="GO" id="GO:0012505">
    <property type="term" value="C:endomembrane system"/>
    <property type="evidence" value="ECO:0007669"/>
    <property type="project" value="UniProtKB-SubCell"/>
</dbReference>
<dbReference type="EC" id="3.2.1.101" evidence="4 10"/>
<dbReference type="Pfam" id="PF03663">
    <property type="entry name" value="Glyco_hydro_76"/>
    <property type="match status" value="1"/>
</dbReference>
<keyword evidence="9 10" id="KW-0326">Glycosidase</keyword>
<feature type="transmembrane region" description="Helical" evidence="12">
    <location>
        <begin position="449"/>
        <end position="471"/>
    </location>
</feature>
<dbReference type="PANTHER" id="PTHR12145">
    <property type="entry name" value="MANNAN ENDO-1,6-ALPHA-MANNOSIDASE DCW1"/>
    <property type="match status" value="1"/>
</dbReference>
<dbReference type="GO" id="GO:0008496">
    <property type="term" value="F:mannan endo-1,6-alpha-mannosidase activity"/>
    <property type="evidence" value="ECO:0007669"/>
    <property type="project" value="UniProtKB-UniRule"/>
</dbReference>
<name>A0A364L0U8_TALAM</name>
<gene>
    <name evidence="14" type="ORF">BHQ10_005451</name>
</gene>
<dbReference type="InterPro" id="IPR014480">
    <property type="entry name" value="Mannan-1_6-alpha_mannosidase"/>
</dbReference>
<evidence type="ECO:0000313" key="14">
    <source>
        <dbReference type="EMBL" id="RAO69439.1"/>
    </source>
</evidence>
<comment type="caution">
    <text evidence="14">The sequence shown here is derived from an EMBL/GenBank/DDBJ whole genome shotgun (WGS) entry which is preliminary data.</text>
</comment>
<feature type="compositionally biased region" description="Low complexity" evidence="11">
    <location>
        <begin position="415"/>
        <end position="434"/>
    </location>
</feature>
<keyword evidence="8" id="KW-0325">Glycoprotein</keyword>
<evidence type="ECO:0000256" key="6">
    <source>
        <dbReference type="ARBA" id="ARBA00022801"/>
    </source>
</evidence>
<keyword evidence="7 12" id="KW-0472">Membrane</keyword>
<evidence type="ECO:0000256" key="10">
    <source>
        <dbReference type="PIRNR" id="PIRNR016302"/>
    </source>
</evidence>
<evidence type="ECO:0000256" key="8">
    <source>
        <dbReference type="ARBA" id="ARBA00023180"/>
    </source>
</evidence>
<dbReference type="InterPro" id="IPR008928">
    <property type="entry name" value="6-hairpin_glycosidase_sf"/>
</dbReference>
<evidence type="ECO:0000256" key="5">
    <source>
        <dbReference type="ARBA" id="ARBA00022729"/>
    </source>
</evidence>
<evidence type="ECO:0000256" key="12">
    <source>
        <dbReference type="SAM" id="Phobius"/>
    </source>
</evidence>
<evidence type="ECO:0000256" key="11">
    <source>
        <dbReference type="SAM" id="MobiDB-lite"/>
    </source>
</evidence>
<evidence type="ECO:0000256" key="13">
    <source>
        <dbReference type="SAM" id="SignalP"/>
    </source>
</evidence>
<keyword evidence="12" id="KW-0812">Transmembrane</keyword>
<evidence type="ECO:0000256" key="4">
    <source>
        <dbReference type="ARBA" id="ARBA00012350"/>
    </source>
</evidence>
<dbReference type="FunFam" id="1.50.10.20:FF:000006">
    <property type="entry name" value="Mannan endo-1,6-alpha-mannosidase"/>
    <property type="match status" value="1"/>
</dbReference>
<dbReference type="AlphaFoldDB" id="A0A364L0U8"/>
<evidence type="ECO:0000313" key="15">
    <source>
        <dbReference type="Proteomes" id="UP000249363"/>
    </source>
</evidence>
<feature type="chain" id="PRO_5016777848" description="Mannan endo-1,6-alpha-mannosidase" evidence="13">
    <location>
        <begin position="24"/>
        <end position="475"/>
    </location>
</feature>
<organism evidence="14 15">
    <name type="scientific">Talaromyces amestolkiae</name>
    <dbReference type="NCBI Taxonomy" id="1196081"/>
    <lineage>
        <taxon>Eukaryota</taxon>
        <taxon>Fungi</taxon>
        <taxon>Dikarya</taxon>
        <taxon>Ascomycota</taxon>
        <taxon>Pezizomycotina</taxon>
        <taxon>Eurotiomycetes</taxon>
        <taxon>Eurotiomycetidae</taxon>
        <taxon>Eurotiales</taxon>
        <taxon>Trichocomaceae</taxon>
        <taxon>Talaromyces</taxon>
        <taxon>Talaromyces sect. Talaromyces</taxon>
    </lineage>
</organism>
<dbReference type="GO" id="GO:0016052">
    <property type="term" value="P:carbohydrate catabolic process"/>
    <property type="evidence" value="ECO:0007669"/>
    <property type="project" value="InterPro"/>
</dbReference>
<evidence type="ECO:0000256" key="2">
    <source>
        <dbReference type="ARBA" id="ARBA00004308"/>
    </source>
</evidence>
<dbReference type="PANTHER" id="PTHR12145:SF37">
    <property type="entry name" value="MANNAN ENDO-1,6-ALPHA-MANNOSIDASE"/>
    <property type="match status" value="1"/>
</dbReference>
<dbReference type="OrthoDB" id="4187847at2759"/>
<comment type="catalytic activity">
    <reaction evidence="1 10">
        <text>Random hydrolysis of (1-&gt;6)-alpha-D-mannosidic linkages in unbranched (1-&gt;6)-mannans.</text>
        <dbReference type="EC" id="3.2.1.101"/>
    </reaction>
</comment>
<evidence type="ECO:0000256" key="1">
    <source>
        <dbReference type="ARBA" id="ARBA00001452"/>
    </source>
</evidence>
<accession>A0A364L0U8</accession>
<dbReference type="EMBL" id="MIKG01000009">
    <property type="protein sequence ID" value="RAO69439.1"/>
    <property type="molecule type" value="Genomic_DNA"/>
</dbReference>
<comment type="subcellular location">
    <subcellularLocation>
        <location evidence="2">Endomembrane system</location>
    </subcellularLocation>
</comment>
<protein>
    <recommendedName>
        <fullName evidence="4 10">Mannan endo-1,6-alpha-mannosidase</fullName>
        <ecNumber evidence="4 10">3.2.1.101</ecNumber>
    </recommendedName>
</protein>
<proteinExistence type="inferred from homology"/>
<keyword evidence="12" id="KW-1133">Transmembrane helix</keyword>
<dbReference type="GeneID" id="63794667"/>
<dbReference type="SUPFAM" id="SSF48208">
    <property type="entry name" value="Six-hairpin glycosidases"/>
    <property type="match status" value="1"/>
</dbReference>
<keyword evidence="5 13" id="KW-0732">Signal</keyword>
<feature type="region of interest" description="Disordered" evidence="11">
    <location>
        <begin position="399"/>
        <end position="442"/>
    </location>
</feature>
<sequence length="475" mass="51732">MRPFLAASVLFGQLLSTLPFATAITVNANDANSLKSAASTAAASAVNYYNNRESKLIPGKFDGTWWEGGAFFTFLINYWHWTGDDQYNDLVTEGLSWQGGEQNDFFPSNYSSYLGNDDQEFWALAALTAIEQKFPDNPGHASWLELAQGAFNDFVARWEVDKSSCGGGLRWQLYPTLAGYDSKNAISNGAFFQIAARLARYTNNDTYATWAETVWDWSSTVPLFDNSTWKIYDMTRISQNCKDQDIMQWSYNYGSYVTGAAYMYNYTNGDTKWKDGVDGLLNTTWNEFFPSEYGGNILSEAACDPILTCNRDQVCFKGLMANWLSTIALIVPYTYSTILPKLQGSAVGAGKQCSGPDSACGMQWFNATYDGTSAIEQEMSAMSIFANTLVAFSTSSSTSSSSSSYSAPDTPAPVTANSGGNSTSNPTGGQSNTGYQPPKQMNITGGDRAGAAILTLVFASAWIGMMVWLVLGGAN</sequence>
<dbReference type="Gene3D" id="1.50.10.20">
    <property type="match status" value="1"/>
</dbReference>
<reference evidence="14 15" key="1">
    <citation type="journal article" date="2017" name="Biotechnol. Biofuels">
        <title>Differential beta-glucosidase expression as a function of carbon source availability in Talaromyces amestolkiae: a genomic and proteomic approach.</title>
        <authorList>
            <person name="de Eugenio L.I."/>
            <person name="Mendez-Liter J.A."/>
            <person name="Nieto-Dominguez M."/>
            <person name="Alonso L."/>
            <person name="Gil-Munoz J."/>
            <person name="Barriuso J."/>
            <person name="Prieto A."/>
            <person name="Martinez M.J."/>
        </authorList>
    </citation>
    <scope>NUCLEOTIDE SEQUENCE [LARGE SCALE GENOMIC DNA]</scope>
    <source>
        <strain evidence="14 15">CIB</strain>
    </source>
</reference>
<evidence type="ECO:0000256" key="7">
    <source>
        <dbReference type="ARBA" id="ARBA00023136"/>
    </source>
</evidence>
<feature type="signal peptide" evidence="13">
    <location>
        <begin position="1"/>
        <end position="23"/>
    </location>
</feature>